<evidence type="ECO:0000313" key="2">
    <source>
        <dbReference type="EMBL" id="KAE8348645.1"/>
    </source>
</evidence>
<keyword evidence="3" id="KW-1185">Reference proteome</keyword>
<organism evidence="2 3">
    <name type="scientific">Aspergillus coremiiformis</name>
    <dbReference type="NCBI Taxonomy" id="138285"/>
    <lineage>
        <taxon>Eukaryota</taxon>
        <taxon>Fungi</taxon>
        <taxon>Dikarya</taxon>
        <taxon>Ascomycota</taxon>
        <taxon>Pezizomycotina</taxon>
        <taxon>Eurotiomycetes</taxon>
        <taxon>Eurotiomycetidae</taxon>
        <taxon>Eurotiales</taxon>
        <taxon>Aspergillaceae</taxon>
        <taxon>Aspergillus</taxon>
        <taxon>Aspergillus subgen. Circumdati</taxon>
    </lineage>
</organism>
<dbReference type="EMBL" id="ML739429">
    <property type="protein sequence ID" value="KAE8348645.1"/>
    <property type="molecule type" value="Genomic_DNA"/>
</dbReference>
<sequence length="216" mass="24949">MLDVLPFLKTCKLITNALTPKPLPYELGGLWCFPPREIVLLHPKLQNLTLVEASIPSLNPEMLSWAQKSWFRPTSLEPPTLFCSDVSYNSFRKMLKLPQAVKKLRTKATFMDDPTRLFPNGPTRFSIDIEQEFPLHSNFPALDFHNFINCLQQLPIDPKALRADNERTESRDRETSAPFPRVSDASRSMNTRPETRRICTHCSSFSARWSLRKYQP</sequence>
<accession>A0A5N6YT20</accession>
<feature type="compositionally biased region" description="Basic and acidic residues" evidence="1">
    <location>
        <begin position="163"/>
        <end position="175"/>
    </location>
</feature>
<name>A0A5N6YT20_9EURO</name>
<evidence type="ECO:0000313" key="3">
    <source>
        <dbReference type="Proteomes" id="UP000327118"/>
    </source>
</evidence>
<evidence type="ECO:0000256" key="1">
    <source>
        <dbReference type="SAM" id="MobiDB-lite"/>
    </source>
</evidence>
<proteinExistence type="predicted"/>
<evidence type="ECO:0008006" key="4">
    <source>
        <dbReference type="Google" id="ProtNLM"/>
    </source>
</evidence>
<gene>
    <name evidence="2" type="ORF">BDV28DRAFT_81899</name>
</gene>
<feature type="region of interest" description="Disordered" evidence="1">
    <location>
        <begin position="163"/>
        <end position="192"/>
    </location>
</feature>
<dbReference type="Proteomes" id="UP000327118">
    <property type="component" value="Unassembled WGS sequence"/>
</dbReference>
<dbReference type="OrthoDB" id="2522477at2759"/>
<protein>
    <recommendedName>
        <fullName evidence="4">F-box domain-containing protein</fullName>
    </recommendedName>
</protein>
<reference evidence="3" key="1">
    <citation type="submission" date="2019-04" db="EMBL/GenBank/DDBJ databases">
        <title>Friends and foes A comparative genomics studyof 23 Aspergillus species from section Flavi.</title>
        <authorList>
            <consortium name="DOE Joint Genome Institute"/>
            <person name="Kjaerbolling I."/>
            <person name="Vesth T."/>
            <person name="Frisvad J.C."/>
            <person name="Nybo J.L."/>
            <person name="Theobald S."/>
            <person name="Kildgaard S."/>
            <person name="Isbrandt T."/>
            <person name="Kuo A."/>
            <person name="Sato A."/>
            <person name="Lyhne E.K."/>
            <person name="Kogle M.E."/>
            <person name="Wiebenga A."/>
            <person name="Kun R.S."/>
            <person name="Lubbers R.J."/>
            <person name="Makela M.R."/>
            <person name="Barry K."/>
            <person name="Chovatia M."/>
            <person name="Clum A."/>
            <person name="Daum C."/>
            <person name="Haridas S."/>
            <person name="He G."/>
            <person name="LaButti K."/>
            <person name="Lipzen A."/>
            <person name="Mondo S."/>
            <person name="Riley R."/>
            <person name="Salamov A."/>
            <person name="Simmons B.A."/>
            <person name="Magnuson J.K."/>
            <person name="Henrissat B."/>
            <person name="Mortensen U.H."/>
            <person name="Larsen T.O."/>
            <person name="Devries R.P."/>
            <person name="Grigoriev I.V."/>
            <person name="Machida M."/>
            <person name="Baker S.E."/>
            <person name="Andersen M.R."/>
        </authorList>
    </citation>
    <scope>NUCLEOTIDE SEQUENCE [LARGE SCALE GENOMIC DNA]</scope>
    <source>
        <strain evidence="3">CBS 553.77</strain>
    </source>
</reference>
<dbReference type="AlphaFoldDB" id="A0A5N6YT20"/>